<dbReference type="EMBL" id="HACM01010187">
    <property type="protein sequence ID" value="CRZ10629.1"/>
    <property type="molecule type" value="Transcribed_RNA"/>
</dbReference>
<protein>
    <submittedName>
        <fullName evidence="1">Uncharacterized protein</fullName>
    </submittedName>
</protein>
<sequence>MISSVSLIEKYWKYSGAEVERSLSCIWFNLFNGSLSLTPQLISTIYSILARNELSMLSELIAIEILLFHNRIPDLFVYNFSGRFSAYRQAQSWTCFQILFRAYSANPSLAMDNIAEVVGTLSLPSSDAPRFGPNVISISLAAISHFMRYRSSSILNLNILSAQSLAEQYFLGNGGSCDSHDHVRSSQNTYNLLGAARDIFTSSTSFLTVGEPAAESIIRLELGQGFTDDLMPDLFGLPPVQRQAALIDNVIIAGQMSRCDYINQNIRSLELSMGIMSKMSDSAFIYAADLALELGVSFNNIDSDKLIHIVINNYADPLLAFSIMRFIDHHVVKLISIGWLSEWLPGIMKIVACFPISYAVYIQRWLTLSVLDITTLVTAIFNLPLISSTIEFSQIIEVDLNLKHAFLTAVRNDPDLFRVYTSLLSNNDESQCAHFIPLKLLNDKSELWRQITFRVSQVCSILPSCLGALFKSALGRGELKAIATVMMDRYESWSILSVHGDICHFLSIIFQAEPDLIIQLCPIILSILSDHRLPVLSQLVSALISNIGQHCVGCDPHDQVLCMYIECIEAIAIETIGACQICRVDDVQAWIHQLHDQPILYSAITTLINLSIISSHQPMSALRHIFHHHGSELGEGISKGVVRKMGLGTRKLESGNEAVRDDIGDEQEDGSGHIDYWNELP</sequence>
<proteinExistence type="predicted"/>
<reference evidence="1" key="1">
    <citation type="submission" date="2015-04" db="EMBL/GenBank/DDBJ databases">
        <title>The genome sequence of the plant pathogenic Rhizarian Plasmodiophora brassicae reveals insights in its biotrophic life cycle and the origin of chitin synthesis.</title>
        <authorList>
            <person name="Schwelm A."/>
            <person name="Fogelqvist J."/>
            <person name="Knaust A."/>
            <person name="Julke S."/>
            <person name="Lilja T."/>
            <person name="Dhandapani V."/>
            <person name="Bonilla-Rosso G."/>
            <person name="Karlsson M."/>
            <person name="Shevchenko A."/>
            <person name="Choi S.R."/>
            <person name="Kim H.G."/>
            <person name="Park J.Y."/>
            <person name="Lim Y.P."/>
            <person name="Ludwig-Muller J."/>
            <person name="Dixelius C."/>
        </authorList>
    </citation>
    <scope>NUCLEOTIDE SEQUENCE</scope>
    <source>
        <tissue evidence="1">Potato root galls</tissue>
    </source>
</reference>
<dbReference type="AlphaFoldDB" id="A0A0H5RPH9"/>
<accession>A0A0H5RPH9</accession>
<evidence type="ECO:0000313" key="1">
    <source>
        <dbReference type="EMBL" id="CRZ10629.1"/>
    </source>
</evidence>
<name>A0A0H5RPH9_9EUKA</name>
<organism evidence="1">
    <name type="scientific">Spongospora subterranea</name>
    <dbReference type="NCBI Taxonomy" id="70186"/>
    <lineage>
        <taxon>Eukaryota</taxon>
        <taxon>Sar</taxon>
        <taxon>Rhizaria</taxon>
        <taxon>Endomyxa</taxon>
        <taxon>Phytomyxea</taxon>
        <taxon>Plasmodiophorida</taxon>
        <taxon>Plasmodiophoridae</taxon>
        <taxon>Spongospora</taxon>
    </lineage>
</organism>